<dbReference type="InterPro" id="IPR003309">
    <property type="entry name" value="SCAN_dom"/>
</dbReference>
<reference evidence="3" key="3">
    <citation type="submission" date="2025-09" db="UniProtKB">
        <authorList>
            <consortium name="Ensembl"/>
        </authorList>
    </citation>
    <scope>IDENTIFICATION</scope>
</reference>
<accession>A0A670HLS4</accession>
<gene>
    <name evidence="3" type="primary">LOC114592191</name>
</gene>
<evidence type="ECO:0000313" key="4">
    <source>
        <dbReference type="Proteomes" id="UP000472272"/>
    </source>
</evidence>
<proteinExistence type="predicted"/>
<dbReference type="Proteomes" id="UP000472272">
    <property type="component" value="Chromosome 2"/>
</dbReference>
<dbReference type="FunFam" id="1.10.4020.10:FF:000001">
    <property type="entry name" value="zinc finger protein 263 isoform X1"/>
    <property type="match status" value="1"/>
</dbReference>
<evidence type="ECO:0000259" key="2">
    <source>
        <dbReference type="PROSITE" id="PS50804"/>
    </source>
</evidence>
<name>A0A670HLS4_PODMU</name>
<dbReference type="PROSITE" id="PS50804">
    <property type="entry name" value="SCAN_BOX"/>
    <property type="match status" value="1"/>
</dbReference>
<dbReference type="PANTHER" id="PTHR45935">
    <property type="entry name" value="PROTEIN ZBED8-RELATED"/>
    <property type="match status" value="1"/>
</dbReference>
<reference evidence="3" key="2">
    <citation type="submission" date="2025-08" db="UniProtKB">
        <authorList>
            <consortium name="Ensembl"/>
        </authorList>
    </citation>
    <scope>IDENTIFICATION</scope>
</reference>
<dbReference type="Gene3D" id="1.10.4020.10">
    <property type="entry name" value="DNA breaking-rejoining enzymes"/>
    <property type="match status" value="1"/>
</dbReference>
<dbReference type="InterPro" id="IPR050916">
    <property type="entry name" value="SCAN-C2H2_zinc_finger"/>
</dbReference>
<dbReference type="GeneTree" id="ENSGT01150000286941"/>
<evidence type="ECO:0000313" key="3">
    <source>
        <dbReference type="Ensembl" id="ENSPMRP00000000799.1"/>
    </source>
</evidence>
<sequence>METLRVEVNMSVDEGAAKTPGLQKGEHNTPNVKLWTDLGGTKAPHLACIKGIGESQAMVYPWQVKHEPEEELQECWEAQWQEFLKTLQAPHSGWGNHQVSEGPSPWEDAKAFLASFEQVASACRWPLDKWVTLLLPALSGEAQQAFNSLSAQDRGDYGKVKAAILQGESTLREKQRQHFRQFCYQEVEGPRGVYGRLRELCRQWLRAERHTKEEILELLILEQFLTVLPQEMQSWVREKGPETCTQAVVLAENFLLQQNTVKQEGEGLWPLGVGTGCESLRGRFGSTTRGLGKAVIQGAQTGAR</sequence>
<dbReference type="Ensembl" id="ENSPMRT00000000847.1">
    <property type="protein sequence ID" value="ENSPMRP00000000799.1"/>
    <property type="gene ID" value="ENSPMRG00000000587.1"/>
</dbReference>
<keyword evidence="4" id="KW-1185">Reference proteome</keyword>
<dbReference type="Pfam" id="PF02023">
    <property type="entry name" value="SCAN"/>
    <property type="match status" value="1"/>
</dbReference>
<organism evidence="3 4">
    <name type="scientific">Podarcis muralis</name>
    <name type="common">Wall lizard</name>
    <name type="synonym">Lacerta muralis</name>
    <dbReference type="NCBI Taxonomy" id="64176"/>
    <lineage>
        <taxon>Eukaryota</taxon>
        <taxon>Metazoa</taxon>
        <taxon>Chordata</taxon>
        <taxon>Craniata</taxon>
        <taxon>Vertebrata</taxon>
        <taxon>Euteleostomi</taxon>
        <taxon>Lepidosauria</taxon>
        <taxon>Squamata</taxon>
        <taxon>Bifurcata</taxon>
        <taxon>Unidentata</taxon>
        <taxon>Episquamata</taxon>
        <taxon>Laterata</taxon>
        <taxon>Lacertibaenia</taxon>
        <taxon>Lacertidae</taxon>
        <taxon>Podarcis</taxon>
    </lineage>
</organism>
<evidence type="ECO:0000256" key="1">
    <source>
        <dbReference type="ARBA" id="ARBA00023242"/>
    </source>
</evidence>
<keyword evidence="1" id="KW-0539">Nucleus</keyword>
<dbReference type="InterPro" id="IPR038269">
    <property type="entry name" value="SCAN_sf"/>
</dbReference>
<dbReference type="AlphaFoldDB" id="A0A670HLS4"/>
<dbReference type="PANTHER" id="PTHR45935:SF15">
    <property type="entry name" value="SCAN BOX DOMAIN-CONTAINING PROTEIN"/>
    <property type="match status" value="1"/>
</dbReference>
<reference evidence="3 4" key="1">
    <citation type="journal article" date="2019" name="Proc. Natl. Acad. Sci. U.S.A.">
        <title>Regulatory changes in pterin and carotenoid genes underlie balanced color polymorphisms in the wall lizard.</title>
        <authorList>
            <person name="Andrade P."/>
            <person name="Pinho C."/>
            <person name="Perez I de Lanuza G."/>
            <person name="Afonso S."/>
            <person name="Brejcha J."/>
            <person name="Rubin C.J."/>
            <person name="Wallerman O."/>
            <person name="Pereira P."/>
            <person name="Sabatino S.J."/>
            <person name="Bellati A."/>
            <person name="Pellitteri-Rosa D."/>
            <person name="Bosakova Z."/>
            <person name="Bunikis I."/>
            <person name="Carretero M.A."/>
            <person name="Feiner N."/>
            <person name="Marsik P."/>
            <person name="Pauperio F."/>
            <person name="Salvi D."/>
            <person name="Soler L."/>
            <person name="While G.M."/>
            <person name="Uller T."/>
            <person name="Font E."/>
            <person name="Andersson L."/>
            <person name="Carneiro M."/>
        </authorList>
    </citation>
    <scope>NUCLEOTIDE SEQUENCE</scope>
</reference>
<dbReference type="SMART" id="SM00431">
    <property type="entry name" value="SCAN"/>
    <property type="match status" value="1"/>
</dbReference>
<dbReference type="CDD" id="cd07936">
    <property type="entry name" value="SCAN"/>
    <property type="match status" value="1"/>
</dbReference>
<protein>
    <submittedName>
        <fullName evidence="3">Zinc finger and SCAN domain-containing protein 31-like</fullName>
    </submittedName>
</protein>
<feature type="domain" description="SCAN box" evidence="2">
    <location>
        <begin position="176"/>
        <end position="254"/>
    </location>
</feature>
<dbReference type="SUPFAM" id="SSF47353">
    <property type="entry name" value="Retrovirus capsid dimerization domain-like"/>
    <property type="match status" value="1"/>
</dbReference>